<dbReference type="PANTHER" id="PTHR20875">
    <property type="entry name" value="EF-HAND CALCIUM-BINDING DOMAIN-CONTAINING PROTEIN 6-RELATED"/>
    <property type="match status" value="1"/>
</dbReference>
<feature type="domain" description="EF-hand" evidence="7">
    <location>
        <begin position="3819"/>
        <end position="3854"/>
    </location>
</feature>
<dbReference type="Pfam" id="PF13499">
    <property type="entry name" value="EF-hand_7"/>
    <property type="match status" value="5"/>
</dbReference>
<feature type="compositionally biased region" description="Polar residues" evidence="5">
    <location>
        <begin position="670"/>
        <end position="688"/>
    </location>
</feature>
<evidence type="ECO:0000256" key="5">
    <source>
        <dbReference type="SAM" id="MobiDB-lite"/>
    </source>
</evidence>
<feature type="domain" description="EF-hand" evidence="7">
    <location>
        <begin position="2743"/>
        <end position="2778"/>
    </location>
</feature>
<dbReference type="InterPro" id="IPR000719">
    <property type="entry name" value="Prot_kinase_dom"/>
</dbReference>
<dbReference type="GO" id="GO:0004672">
    <property type="term" value="F:protein kinase activity"/>
    <property type="evidence" value="ECO:0007669"/>
    <property type="project" value="InterPro"/>
</dbReference>
<dbReference type="CDD" id="cd23767">
    <property type="entry name" value="IQCD"/>
    <property type="match status" value="1"/>
</dbReference>
<feature type="domain" description="EF-hand" evidence="7">
    <location>
        <begin position="4364"/>
        <end position="4399"/>
    </location>
</feature>
<dbReference type="InterPro" id="IPR018247">
    <property type="entry name" value="EF_Hand_1_Ca_BS"/>
</dbReference>
<dbReference type="CDD" id="cd00051">
    <property type="entry name" value="EFh"/>
    <property type="match status" value="6"/>
</dbReference>
<dbReference type="PROSITE" id="PS50096">
    <property type="entry name" value="IQ"/>
    <property type="match status" value="1"/>
</dbReference>
<organism evidence="8 9">
    <name type="scientific">Stylonychia lemnae</name>
    <name type="common">Ciliate</name>
    <dbReference type="NCBI Taxonomy" id="5949"/>
    <lineage>
        <taxon>Eukaryota</taxon>
        <taxon>Sar</taxon>
        <taxon>Alveolata</taxon>
        <taxon>Ciliophora</taxon>
        <taxon>Intramacronucleata</taxon>
        <taxon>Spirotrichea</taxon>
        <taxon>Stichotrichia</taxon>
        <taxon>Sporadotrichida</taxon>
        <taxon>Oxytrichidae</taxon>
        <taxon>Stylonychinae</taxon>
        <taxon>Stylonychia</taxon>
    </lineage>
</organism>
<keyword evidence="3" id="KW-0853">WD repeat</keyword>
<dbReference type="PROSITE" id="PS50222">
    <property type="entry name" value="EF_HAND_2"/>
    <property type="match status" value="21"/>
</dbReference>
<dbReference type="InterPro" id="IPR015943">
    <property type="entry name" value="WD40/YVTN_repeat-like_dom_sf"/>
</dbReference>
<comment type="similarity">
    <text evidence="2">Belongs to the protein kinase superfamily. Ser/Thr protein kinase family. CDPK subfamily.</text>
</comment>
<feature type="region of interest" description="Disordered" evidence="5">
    <location>
        <begin position="645"/>
        <end position="689"/>
    </location>
</feature>
<dbReference type="OrthoDB" id="291557at2759"/>
<dbReference type="SMART" id="SM00015">
    <property type="entry name" value="IQ"/>
    <property type="match status" value="1"/>
</dbReference>
<feature type="domain" description="EF-hand" evidence="7">
    <location>
        <begin position="3148"/>
        <end position="3183"/>
    </location>
</feature>
<feature type="domain" description="EF-hand" evidence="7">
    <location>
        <begin position="3054"/>
        <end position="3089"/>
    </location>
</feature>
<dbReference type="InterPro" id="IPR011009">
    <property type="entry name" value="Kinase-like_dom_sf"/>
</dbReference>
<dbReference type="Gene3D" id="1.10.238.10">
    <property type="entry name" value="EF-hand"/>
    <property type="match status" value="12"/>
</dbReference>
<evidence type="ECO:0000256" key="4">
    <source>
        <dbReference type="SAM" id="Coils"/>
    </source>
</evidence>
<accession>A0A077ZQG7</accession>
<feature type="domain" description="EF-hand" evidence="7">
    <location>
        <begin position="3090"/>
        <end position="3125"/>
    </location>
</feature>
<keyword evidence="4" id="KW-0175">Coiled coil</keyword>
<dbReference type="InterPro" id="IPR001680">
    <property type="entry name" value="WD40_rpt"/>
</dbReference>
<dbReference type="PROSITE" id="PS50011">
    <property type="entry name" value="PROTEIN_KINASE_DOM"/>
    <property type="match status" value="1"/>
</dbReference>
<reference evidence="8 9" key="1">
    <citation type="submission" date="2014-06" db="EMBL/GenBank/DDBJ databases">
        <authorList>
            <person name="Swart Estienne"/>
        </authorList>
    </citation>
    <scope>NUCLEOTIDE SEQUENCE [LARGE SCALE GENOMIC DNA]</scope>
    <source>
        <strain evidence="8 9">130c</strain>
    </source>
</reference>
<evidence type="ECO:0000256" key="2">
    <source>
        <dbReference type="ARBA" id="ARBA00024334"/>
    </source>
</evidence>
<feature type="domain" description="EF-hand" evidence="7">
    <location>
        <begin position="4328"/>
        <end position="4363"/>
    </location>
</feature>
<dbReference type="Proteomes" id="UP000039865">
    <property type="component" value="Unassembled WGS sequence"/>
</dbReference>
<feature type="domain" description="EF-hand" evidence="7">
    <location>
        <begin position="3624"/>
        <end position="3659"/>
    </location>
</feature>
<evidence type="ECO:0000256" key="1">
    <source>
        <dbReference type="ARBA" id="ARBA00022837"/>
    </source>
</evidence>
<dbReference type="GO" id="GO:0005524">
    <property type="term" value="F:ATP binding"/>
    <property type="evidence" value="ECO:0007669"/>
    <property type="project" value="InterPro"/>
</dbReference>
<evidence type="ECO:0000259" key="6">
    <source>
        <dbReference type="PROSITE" id="PS50011"/>
    </source>
</evidence>
<dbReference type="SUPFAM" id="SSF47473">
    <property type="entry name" value="EF-hand"/>
    <property type="match status" value="10"/>
</dbReference>
<feature type="coiled-coil region" evidence="4">
    <location>
        <begin position="219"/>
        <end position="321"/>
    </location>
</feature>
<dbReference type="InterPro" id="IPR002048">
    <property type="entry name" value="EF_hand_dom"/>
</dbReference>
<protein>
    <submittedName>
        <fullName evidence="8">Ef hand family protein</fullName>
    </submittedName>
</protein>
<feature type="domain" description="EF-hand" evidence="7">
    <location>
        <begin position="2230"/>
        <end position="2265"/>
    </location>
</feature>
<feature type="compositionally biased region" description="Basic and acidic residues" evidence="5">
    <location>
        <begin position="654"/>
        <end position="667"/>
    </location>
</feature>
<feature type="domain" description="EF-hand" evidence="7">
    <location>
        <begin position="324"/>
        <end position="359"/>
    </location>
</feature>
<feature type="region of interest" description="Disordered" evidence="5">
    <location>
        <begin position="1748"/>
        <end position="1780"/>
    </location>
</feature>
<dbReference type="SMART" id="SM00054">
    <property type="entry name" value="EFh"/>
    <property type="match status" value="25"/>
</dbReference>
<feature type="domain" description="EF-hand" evidence="7">
    <location>
        <begin position="360"/>
        <end position="395"/>
    </location>
</feature>
<feature type="domain" description="Protein kinase" evidence="6">
    <location>
        <begin position="4655"/>
        <end position="5122"/>
    </location>
</feature>
<dbReference type="InterPro" id="IPR000048">
    <property type="entry name" value="IQ_motif_EF-hand-BS"/>
</dbReference>
<feature type="domain" description="EF-hand" evidence="7">
    <location>
        <begin position="3588"/>
        <end position="3623"/>
    </location>
</feature>
<dbReference type="Gene3D" id="2.130.10.10">
    <property type="entry name" value="YVTN repeat-like/Quinoprotein amine dehydrogenase"/>
    <property type="match status" value="1"/>
</dbReference>
<dbReference type="Pfam" id="PF13202">
    <property type="entry name" value="EF-hand_5"/>
    <property type="match status" value="2"/>
</dbReference>
<dbReference type="InterPro" id="IPR011044">
    <property type="entry name" value="Quino_amine_DH_bsu"/>
</dbReference>
<dbReference type="InterPro" id="IPR011992">
    <property type="entry name" value="EF-hand-dom_pair"/>
</dbReference>
<feature type="compositionally biased region" description="Polar residues" evidence="5">
    <location>
        <begin position="577"/>
        <end position="588"/>
    </location>
</feature>
<feature type="domain" description="EF-hand" evidence="7">
    <location>
        <begin position="4265"/>
        <end position="4300"/>
    </location>
</feature>
<dbReference type="SMART" id="SM00220">
    <property type="entry name" value="S_TKc"/>
    <property type="match status" value="1"/>
</dbReference>
<dbReference type="Pfam" id="PF13833">
    <property type="entry name" value="EF-hand_8"/>
    <property type="match status" value="2"/>
</dbReference>
<feature type="region of interest" description="Disordered" evidence="5">
    <location>
        <begin position="4866"/>
        <end position="4889"/>
    </location>
</feature>
<dbReference type="SMART" id="SM00320">
    <property type="entry name" value="WD40"/>
    <property type="match status" value="1"/>
</dbReference>
<dbReference type="SUPFAM" id="SSF48371">
    <property type="entry name" value="ARM repeat"/>
    <property type="match status" value="1"/>
</dbReference>
<keyword evidence="9" id="KW-1185">Reference proteome</keyword>
<feature type="repeat" description="WD" evidence="3">
    <location>
        <begin position="1816"/>
        <end position="1848"/>
    </location>
</feature>
<dbReference type="SUPFAM" id="SSF56112">
    <property type="entry name" value="Protein kinase-like (PK-like)"/>
    <property type="match status" value="1"/>
</dbReference>
<dbReference type="SUPFAM" id="SSF50969">
    <property type="entry name" value="YVTN repeat-like/Quinoprotein amine dehydrogenase"/>
    <property type="match status" value="1"/>
</dbReference>
<evidence type="ECO:0000313" key="9">
    <source>
        <dbReference type="Proteomes" id="UP000039865"/>
    </source>
</evidence>
<feature type="domain" description="EF-hand" evidence="7">
    <location>
        <begin position="1316"/>
        <end position="1351"/>
    </location>
</feature>
<dbReference type="PROSITE" id="PS50294">
    <property type="entry name" value="WD_REPEATS_REGION"/>
    <property type="match status" value="1"/>
</dbReference>
<feature type="domain" description="EF-hand" evidence="7">
    <location>
        <begin position="3242"/>
        <end position="3277"/>
    </location>
</feature>
<proteinExistence type="inferred from homology"/>
<keyword evidence="1" id="KW-0106">Calcium</keyword>
<name>A0A077ZQG7_STYLE</name>
<feature type="region of interest" description="Disordered" evidence="5">
    <location>
        <begin position="570"/>
        <end position="593"/>
    </location>
</feature>
<gene>
    <name evidence="8" type="primary">Contig2280.g2456</name>
    <name evidence="8" type="ORF">STYLEM_652</name>
</gene>
<evidence type="ECO:0000256" key="3">
    <source>
        <dbReference type="PROSITE-ProRule" id="PRU00221"/>
    </source>
</evidence>
<dbReference type="InParanoid" id="A0A077ZQG7"/>
<feature type="domain" description="EF-hand" evidence="7">
    <location>
        <begin position="2589"/>
        <end position="2624"/>
    </location>
</feature>
<feature type="domain" description="EF-hand" evidence="7">
    <location>
        <begin position="3783"/>
        <end position="3818"/>
    </location>
</feature>
<dbReference type="PANTHER" id="PTHR20875:SF0">
    <property type="entry name" value="GH12158P"/>
    <property type="match status" value="1"/>
</dbReference>
<evidence type="ECO:0000259" key="7">
    <source>
        <dbReference type="PROSITE" id="PS50222"/>
    </source>
</evidence>
<feature type="domain" description="EF-hand" evidence="7">
    <location>
        <begin position="1403"/>
        <end position="1432"/>
    </location>
</feature>
<dbReference type="InterPro" id="IPR052603">
    <property type="entry name" value="EFCB6"/>
</dbReference>
<dbReference type="PROSITE" id="PS00018">
    <property type="entry name" value="EF_HAND_1"/>
    <property type="match status" value="9"/>
</dbReference>
<feature type="domain" description="EF-hand" evidence="7">
    <location>
        <begin position="3931"/>
        <end position="3966"/>
    </location>
</feature>
<dbReference type="GO" id="GO:0005509">
    <property type="term" value="F:calcium ion binding"/>
    <property type="evidence" value="ECO:0007669"/>
    <property type="project" value="InterPro"/>
</dbReference>
<feature type="domain" description="EF-hand" evidence="7">
    <location>
        <begin position="4439"/>
        <end position="4474"/>
    </location>
</feature>
<dbReference type="InterPro" id="IPR016024">
    <property type="entry name" value="ARM-type_fold"/>
</dbReference>
<dbReference type="PROSITE" id="PS50082">
    <property type="entry name" value="WD_REPEATS_2"/>
    <property type="match status" value="1"/>
</dbReference>
<feature type="domain" description="EF-hand" evidence="7">
    <location>
        <begin position="4114"/>
        <end position="4149"/>
    </location>
</feature>
<sequence length="6231" mass="728083">MTDKNLKSFGSFGKLGNEAYPKGGNTIEEDIEEKYDSDAFDEDFEKGDEEARKKEELQKLHDKKTVRIYEEQKSKGLIKASDENDREGIFRYDTELDDLWFRVRNFLNDLKDNGEKIDTGLRETKPNRIKFLEFCESYKNPKTGILTEEQLLSVFTKLRLNPCPSQTELRRLYKSLEAFAGPDNEREINYNKILEAPTMREHQSINGIFPKIKARGPSRQQIEEQKRKEEEEKKLKLKQELEEKKKKEIADKRIETAKKRDVLGGGYKKMTKDEIKMKEREEQLKREEEKREQLRKQQEETEKVRKEAAEYRKSIDQIRRNTVSSGENIRNWFNLFDENNDDKLEYDEFKRLLKHINIAVRDQDLIKIFELMDLQQTGKISYHDFCDVIEKNQILPIEKIVRKRIKDRGEIFVEDDEFVQLNPIIRTQFAEIGGSVHKDIGSVDGLSDIMKRSNADFDRQLIQDDDNIHLYNDIKEQLRAQFHSFDDLLQKMTQNDKITRSNHVTFKDFEDLIRSLPMGHKFSTQQLKNVFMSYAQGSNVLEAFIPMMDFKDRFFPGMHWQKIAISSNTSSLPSHSNFGESMRSSQLESRSESMHVDNILAGKKFEDVQQEKLLQQEQLIRDKELKYQNKRGGLGVINEDKFEVQSQSSLPSRAIDDIMSRDIDPRRNKNQPGGQSRLQSVNQTMNKDQSLRQDDLKKFISNQDYFRQSEALTKQIPIEERFKLDRSIDHLFQKFCKSLIDEISTGPVKRDINSYVIHYGKERSGFLNYQEFKEIYMTHVHYSDNDLSKPVLEEGKLKALFSIFDRQSLSRIPLNDFVQIVLSQNPQGSIIDRLKNKIKKGGDRLLNVLADEFQQADIPYGCQGKIPISNFQTILLDYDMPLMEHDLQALRKNAMTYKDSEANEFIRYKELMELTKPKKVVSQDMVELNRLVTRIQATWRGYMQRKLYLKMQKSDLKNLGIQFGRVTRGVKFDGEEQKTKGRSTSKKMTAQQKKEELEKKRKQVAATNKAKRKKSETLEARMGQAVKGAKTTPNDKQLQMRQIITDFIKNEFFDDIIHKAQCYAESLIVGRDIQQNFENRPVTKFIYPMIQEFQYNVMGVQPKTLQTLNELGQIMYLDSENQLNQYDIPTNKSLQQVNLGTRPPLKHYDIIDLVCDQTSGRIYTLNSNWILEIWNIEQNVSLPQKRLAVCTNEGNKDYISVYYKNSFNNAKPRFLSLSDHNQQILVVNTSCVDGSIVFIDPISFSVLKKIQLRYQDYEIPKRIRESINFLKNLFQSINDRTGKQTIDIFADILNPTTQSFKVRDFANKLGFLDQTQKMEDLYKMCAVLDEDNSGSISLDEFLHYFQHLSQSSESEHDKRKQEEELFENIWPEWVARENKIEYAKQLLVRMYDAMKKTPNISPEQAFQIFDQKEKGLISLDNFKKIITMFFQEANLDNFDLDFILRMTPKTVDQQYMYREFCKFLDKRFVRTFKANTSQTMNSKEISFSITDQLKDSSIKELDRALKKEASLNYAIRKSAELNIDLRSIFMKNDESGLSVIPRARFWRILESLPLGLVTFELEEIFDNDLNYDNYGNVDYTIILNSDIFVTLERQRLRKMTRKNDSLNFDASSLNLNNHDVDKLTDNRKVVVEDLIYIDDLEILVYTTIAPRTSNIFVTNAKKSSMEADPTQPEVVNLSNIQNKLLQQEKLNQTQHQQSNDLMANYFQLLGRLKGHRNTDPPTLYYVAQSGCLISGEKHLNEVTYQPGRDTLPKVNDPKIPHSHKFQKSSQTPYENHSDREKNSMYKSEIIIWNLQRDMIELFMTNPPWNVPIFKRFQAHNASIIDINYLPKSQLLVSTSTDQTIRFFDPVTTSYQLTDPNNIPHSQQRPGYYKPLINENTKANVTFKEVKRIYTGQDTSCYSLRCLNLQNITLDNNNPEFKSCIEWLVCLKLGRPSYQGRKNTQIGFISGYGIERVKIEVPAVHHDDIIPPYVMKECEDLVSTRRKRIITAFQHNLPHKIEKIYSQVQLQNSYISHIRKLFLEAILKRKDLKYVNPEPLREIYKIILKLPNRTKFENFLAISGCSDKLSVSETFFYLQKFMQIHPLRTTQIEFEKSIDEFQRKHSREFLRGTKRWPKAAVQKFANHVKSFGLNISYLERDSFSSSKSKTNDFCTRERFISYFNEQVQQNQKFSDEEIDSVLNELDPFFTGIIQIQLIQNYYREEIHFYNLTTLNRPKQILADLRGKVFPNKKLALQQSLVSVDSQGDGYINKEQFIEAFLKAGIKEDRDVLEFLFEVVAEKYNTVQNEGDVTNDDLKVLSITYFINKLFNNTEIHELTEIDQTLQNIKAALIYKGLDFSIIFAENSADQVKGKRASSPSKVLDKSSADDTMLLQKKIKETAIDLTQHYTRFAQQLVAQEFCARVEQLESRSVSRDQIRRLANFLALNQKNQSVIYLNSWIHHLRRVQTAFHSPNKAILPVICSKLLRNENVFRSYVDSTAELKGRRDEEKYIEIADLRQVLNKFGVNYINQDIFLNEFTKNDKVHIEDIITRMKNCVQQTYNMATSTLNRSLDDSNHSQIDEVETIRDLRKTDYFDKVQMRLKNLHGKVLLSDFIERFKQFDPSGTGRIKIYHFINVLKHNYPDIFDPDTLIGLQFELESINTDDCVDYDEFVRIFMERRAEKNAFGNPNSVDIYGEYMQEIKLDKKSTYQIQDFEDLVTRISTNLKQQGLDDVMKLFNIFAKNGAITYDDMRKLFQMVGFVMTDVEFKLLINFADENRDGFISAMEFANQVVFAKELSPQFDINKWIVASRSLMGRYYILDRLSGNIDILKDSLISEYGKDGSHSGVLTGEQFQDLVRDAKLQFSEFEIDVLTSYAIKGSKRVTSGQQSDSHHIINVRSDLIQFFSLMKSLEPVVKHMRKEDDEQRKKQAEYDMFEDEMTKFRRELDKREKEQQEMISQKMDPLQKAREQQLINKIIEIFVEREVTFFDCFQQHYDPLNPGKSIITISQFKKSVNSLNLPLTVQEHRILRRIADPQQIGKVDLQKFCLKFETEDLRIKRLNDILEKVATVFYLQNFNLRRAFALFDRNGDGTISRREFRQGWITLNLGLSYDEIDDLMKLVDTDRNGQISYDEFISRMDIHIQKKSKQAQEMAKDIIFHKIKSLLEVNSDSLYEIFSNYDYDHSGTIQVHDIIRGFKKLGILHPEPHIKILLEAGGQRETDERIDYVIYSQNLQSKIEKILGISLKKNHEILQKVTALISTRKLSTFEFFINLDVNFSGKISKIEFKTGLQAFGISITTREFDNLWKMIKKPVKKLNIQQKKDQDILSSRRSRRSGQESQRDLDSIEIDCLSYFELLNAFIVSGCLRFQKSVDNTNNLVNKFRQQLKKKNISVEKAYKQYDPDEQVSQYLNKYSHKFVFKHDFINESLMMGLEFNEDELVKIFDYVCQVGTKGTDSNDQQKQQIDRKVQKATTRFTFKQLHDAVLVKRDENWIFQSFIKIHGVVLQKNLSYKRLFTQWREKGTKSLQGRLQAKELKAGLKKLRAGLTQDEIEKLITSIQFEGKDNAISAVDFERVVVQGAKKLELEKSYEKLVIQEWITHFNQALDKEAIPIERVFQEHDREQKGSLSFEEFALLNEFVGLSIPKKELKRTFDIIDRGKNGRVRLEEVKSISSLLENEEEHVDDEDEKNAKLEGEELKTRQELDDLYEVVKDKLEKKNTTFESIIFDVLKYMPNQFANNKGIQQIFEKLQIILTQHEAEKVLNDVRKSQAGRKRINVAFFDKGFVDPLIAQCCQNLNKMVSVYEMTIEKVFDIFDKERDGKISKDIFIKCMQGMSLGISIEDLIEFFNYLDDKNDNVITKLQFVDGISFVINKIGGGSKLEQALNSGVQQTKKGSSIKQQVFNILKKITDAIQAKRYSMRQVLSIFDSARTGFISRAEFASTLKTLEGGVQLDEARLLMNFFDDKNTGKLSVIEFAKALQEIMNNQTGGGIYAYMQIQPILQRVINELAIDCDKFFDEVAEINELLLEDEQRQMHLTEGMQSRMKKQSRGQLVGLSKRLFFQHLQKYGVQLDEDEKTLLNTVFSLNDCIYKFDYEKLDQAFEGVQQQLYAHETFYTVEWQRRIFKKIGEYLRKNNLTIHKCFNLIDEDNSQTISMEELKNAIIRFQLDINDKELKVFLQRLDEEGKGYITQQQFVKQFWSAYTYEDVFSQDDNKANNPNKQHSGAKVDGLSERIKRVRMFNAIQKKIKLQYNSQTAFKQLDKGIGFLTLKDFQNYLPLNFDITLKRDEILRLFKEIDRDKDGLVKYKEFEQFYNEDYDMRQKEIEKEKSAMNYQYEIFDHLMKVLHQKSLSLAEVFDQIDTNQNGYIECDEFQNLLERLGFTISEAQVYELMRQMDENFDGRISYKELRDHVKSLGFNMGLENNYQQIQNQSLVKKVEPFVWRDKGLELVIRTLKSYLNKKPFEDYFKKFDGDHDNHLTPQEFRYSLLSVKDVQLKKFQIERILHILIDEKKSLPVISISKLSKFLRNYQYIDKDSIQKGNNTTAILIDEDLFVYIVEKYDGFSRLVEIISQFEEKSSYLQRHVFEINLRGLNMLSNQKTVEKLHKKSVKLNELFESSLVLLAGEANRLMKEEAQLCVLDPTYNINTITNDQNAGVLASIQVPTIENSAFDIDFATLNFLPSGAQRYYGLMSDSSRKKVEVLIFPNDDLNYVSSDGKTYKKHLQLELQVHRYLMGQQFEEDEDILDPSKMDIFPNVGKFEKKIGLASSDKEIYVVNELVDEDQWISLEEFVERNGGILNIPLFYHTDAPLFIIRYWAKKLLQIIEKLHEVSIVCRSLDLKQVYISRDGQTMKLGHVRGVGKVNNLGYLKECPDIYLTLENNSNDERYNGGQSSTISPGHGGGISSSKKTEAQKSFSNRALDNPFISPEILFSKFTDHTSALDVWSFGMIMYCVLLGQKPVSFYNIYRTWYKSKHGHDIELATLPFIPPSQTNFLYDPFSVDFDNPFNMEESELNKDLDLPGSLMEKKTSLNFDNVMKCIKNLSCSSLFESGQSKKFQFKNIAQEIKENSNPNMLSDQAPRFPGMSHSNQEVRRKVFQAFAKYEVLERKNELGLILDLIASCLDIDPKKRPTIQGMLKSPLFQLDTYEMTNAIRFSQNVILYRSPQSSVSLRITAPLRSICAVAIKNPFNLFNLEGEIMKLFLQTEECIGHLSSLPIDQINSVLTENEKRKSLINSNIKSQFKGKDYSQLRVSPNSPLAAQIIEDRVIDMLIFLTLRYTKSFNEWKSKRLQEIGKETQSIIKNQQSAATLSMSSKRKSVKFEGDQYTDRASTFQAMNQSNLQKKQTERLQNNILQKMVTLLRTLVYEMHSYSTPMSPFVKEVLEYIVKFYAGEEHELGSDFVLRKTSGIDSTLKDYLRGRSFFRRENELNDKFKSDNTDKQWHTEQKNKTFLDKSNHWSTEIHQEALKIYKDAITESGMGQSCYPVINDYITNITNSFEPSKVFSHSMNQLCLSFLIPMNRTALYYNELIPLTECLARLYSPELEKAGKRCALAVIRSVFQTGSSDKIKACLDMRVPKHIIHFLQDHDSEVRHECLLIFYEISKGLQDDDFEILGKSAANLKLELSKRVHRRTAFDHHKTISLVSQQEEIIKNEEEKTNSKKKRGQSQQSQADIMSNYIKRTTALIEKNENEKYINFALDLPNLNFLSNKRFLREMAICFESPVFIAPLIRLLKSQTESFTNKETIIKILFNLFCGNEKVMIAINSPACDTYMSLLRMLMQNSKIQSAKISTTGLSAQMRQQLILQDKVVDLFKYMFEQRRPTIIRDLSCIGASSTLLKEQSLFIPKLINLPEIVSFVDEFNQMQELTPEMIIIEDYISVLKDLRCWIKHFYNESQIPELTRIKALQRCINLIIRVIRIVWEDFPYSPEKRADYLILIKAGLQLIDWLCVRGQEHFIFNEQNGKYNLDFIIDRCNYSLTAFRHPQGTHEVPLEDLAHNSKINKEIQKQRKYDMFPFTEIGAILQNILYQLVRKNSPFTNQLLSEADFGFVFGEQLILEYDFIRHCIDNKIESMVLIDTYVKKNEIRLNTFEYLLTNDEHTLKHQFIKSNFIEKLFSDYIQDFREFNIQFSKIDLEFLAFRKTFPIRLEGISIINTTLMQKQRAPAVFTEVIMYARRHFLIRNEVTLLRQGRISTEESTSLLLFSIILESNEDDLIYAMMQEGAHKTIKDMMKEYPSLNKKFPILASFTNKF</sequence>
<dbReference type="EMBL" id="CCKQ01000622">
    <property type="protein sequence ID" value="CDW71704.1"/>
    <property type="molecule type" value="Genomic_DNA"/>
</dbReference>
<dbReference type="Gene3D" id="1.10.510.10">
    <property type="entry name" value="Transferase(Phosphotransferase) domain 1"/>
    <property type="match status" value="2"/>
</dbReference>
<feature type="region of interest" description="Disordered" evidence="5">
    <location>
        <begin position="973"/>
        <end position="1016"/>
    </location>
</feature>
<evidence type="ECO:0000313" key="8">
    <source>
        <dbReference type="EMBL" id="CDW71704.1"/>
    </source>
</evidence>